<name>A0ABN6LP78_9ENTR</name>
<evidence type="ECO:0000313" key="1">
    <source>
        <dbReference type="EMBL" id="BDD50742.1"/>
    </source>
</evidence>
<dbReference type="EMBL" id="AP025334">
    <property type="protein sequence ID" value="BDD50742.1"/>
    <property type="molecule type" value="Genomic_DNA"/>
</dbReference>
<dbReference type="Proteomes" id="UP001320460">
    <property type="component" value="Chromosome"/>
</dbReference>
<sequence>MLVIMIITSTSIPKGYSCTARFLSSWYKHRLCAKALQISEKLFNGLINNSYFQRQGRSVCFSKRCIGNTYF</sequence>
<organism evidence="1 2">
    <name type="scientific">Phytobacter diazotrophicus</name>
    <dbReference type="NCBI Taxonomy" id="395631"/>
    <lineage>
        <taxon>Bacteria</taxon>
        <taxon>Pseudomonadati</taxon>
        <taxon>Pseudomonadota</taxon>
        <taxon>Gammaproteobacteria</taxon>
        <taxon>Enterobacterales</taxon>
        <taxon>Enterobacteriaceae</taxon>
        <taxon>Phytobacter</taxon>
    </lineage>
</organism>
<evidence type="ECO:0000313" key="2">
    <source>
        <dbReference type="Proteomes" id="UP001320460"/>
    </source>
</evidence>
<reference evidence="1 2" key="1">
    <citation type="submission" date="2021-12" db="EMBL/GenBank/DDBJ databases">
        <title>Complete genome sequence of Phytobacter diazotrophicus TA9734.</title>
        <authorList>
            <person name="Kubota H."/>
            <person name="Nakayama Y."/>
            <person name="Ariyoshi T."/>
        </authorList>
    </citation>
    <scope>NUCLEOTIDE SEQUENCE [LARGE SCALE GENOMIC DNA]</scope>
    <source>
        <strain evidence="1 2">TA9734</strain>
    </source>
</reference>
<keyword evidence="2" id="KW-1185">Reference proteome</keyword>
<proteinExistence type="predicted"/>
<gene>
    <name evidence="1" type="ORF">PDTA9734_22290</name>
</gene>
<accession>A0ABN6LP78</accession>
<protein>
    <submittedName>
        <fullName evidence="1">Uncharacterized protein</fullName>
    </submittedName>
</protein>